<sequence length="159" mass="18275">MNIMDNTPQTYATPPLQQKKTAQSNHDPFVIPASLQQYADEPLYILIALWCRQQNDWVSRMAISEAFGITDRRASFQMSYISRHKKRVDCEIRVIRTDNSQRFYHEIRVTGVVLSGDTVRAVPSQPKKGPLKRSRVGNATPELRNMLHSLMGSRRVCED</sequence>
<organism evidence="2">
    <name type="scientific">Salmonella newport</name>
    <dbReference type="NCBI Taxonomy" id="108619"/>
    <lineage>
        <taxon>Bacteria</taxon>
        <taxon>Pseudomonadati</taxon>
        <taxon>Pseudomonadota</taxon>
        <taxon>Gammaproteobacteria</taxon>
        <taxon>Enterobacterales</taxon>
        <taxon>Enterobacteriaceae</taxon>
        <taxon>Salmonella</taxon>
    </lineage>
</organism>
<accession>A0A5U9VN65</accession>
<dbReference type="Proteomes" id="UP000839885">
    <property type="component" value="Unassembled WGS sequence"/>
</dbReference>
<evidence type="ECO:0000256" key="1">
    <source>
        <dbReference type="SAM" id="MobiDB-lite"/>
    </source>
</evidence>
<dbReference type="AlphaFoldDB" id="A0A5U9VN65"/>
<name>A0A5U9VN65_SALNE</name>
<dbReference type="GO" id="GO:0006351">
    <property type="term" value="P:DNA-templated transcription"/>
    <property type="evidence" value="ECO:0007669"/>
    <property type="project" value="InterPro"/>
</dbReference>
<reference evidence="2" key="1">
    <citation type="submission" date="2018-06" db="EMBL/GenBank/DDBJ databases">
        <authorList>
            <person name="Ashton P.M."/>
            <person name="Dallman T."/>
            <person name="Nair S."/>
            <person name="De Pinna E."/>
            <person name="Peters T."/>
            <person name="Grant K."/>
        </authorList>
    </citation>
    <scope>NUCLEOTIDE SEQUENCE [LARGE SCALE GENOMIC DNA]</scope>
    <source>
        <strain evidence="2">160804</strain>
    </source>
</reference>
<feature type="region of interest" description="Disordered" evidence="1">
    <location>
        <begin position="1"/>
        <end position="24"/>
    </location>
</feature>
<proteinExistence type="predicted"/>
<dbReference type="EMBL" id="AAGVNP010000076">
    <property type="protein sequence ID" value="EBS4547165.1"/>
    <property type="molecule type" value="Genomic_DNA"/>
</dbReference>
<dbReference type="Pfam" id="PF07180">
    <property type="entry name" value="CaiF_GrlA"/>
    <property type="match status" value="1"/>
</dbReference>
<evidence type="ECO:0008006" key="3">
    <source>
        <dbReference type="Google" id="ProtNLM"/>
    </source>
</evidence>
<dbReference type="InterPro" id="IPR020357">
    <property type="entry name" value="Tscrpt_reg_CaiF/GrlA"/>
</dbReference>
<dbReference type="Gene3D" id="1.10.10.10">
    <property type="entry name" value="Winged helix-like DNA-binding domain superfamily/Winged helix DNA-binding domain"/>
    <property type="match status" value="1"/>
</dbReference>
<protein>
    <recommendedName>
        <fullName evidence="3">CaiF/GrlA family transcriptional regulator</fullName>
    </recommendedName>
</protein>
<dbReference type="InterPro" id="IPR036388">
    <property type="entry name" value="WH-like_DNA-bd_sf"/>
</dbReference>
<comment type="caution">
    <text evidence="2">The sequence shown here is derived from an EMBL/GenBank/DDBJ whole genome shotgun (WGS) entry which is preliminary data.</text>
</comment>
<gene>
    <name evidence="2" type="ORF">DQK32_14860</name>
</gene>
<evidence type="ECO:0000313" key="2">
    <source>
        <dbReference type="EMBL" id="EBS4547165.1"/>
    </source>
</evidence>